<accession>A0ABQ3Y341</accession>
<sequence>MTAHAEAVESKNQLIEVWTRLVEDRGGRVSTQDDVCRLWADSTFGFWNTVTLTGERITAGELGDQLARAAAFMRAQAQPGFLWLFEDLIDPPARDGLAGRLAAAGLEVAFTGHGMAGDLTVPEPRHAELEFRRVRTEQELLDYGTVNARAYGMGDDAARDALTGSKLWAGEAYAYLGYRDGVPVTAAATVAGPGALFLALVATLPGEERRGYGEAVTRKAIHEGIAATGTGHVVLHATPAGRPVYERLGCRANTPIHFVQLAAA</sequence>
<name>A0ABQ3Y341_9ACTN</name>
<dbReference type="SUPFAM" id="SSF55729">
    <property type="entry name" value="Acyl-CoA N-acyltransferases (Nat)"/>
    <property type="match status" value="1"/>
</dbReference>
<evidence type="ECO:0000259" key="1">
    <source>
        <dbReference type="PROSITE" id="PS51186"/>
    </source>
</evidence>
<evidence type="ECO:0000313" key="3">
    <source>
        <dbReference type="Proteomes" id="UP000609879"/>
    </source>
</evidence>
<dbReference type="InterPro" id="IPR016181">
    <property type="entry name" value="Acyl_CoA_acyltransferase"/>
</dbReference>
<feature type="domain" description="N-acetyltransferase" evidence="1">
    <location>
        <begin position="129"/>
        <end position="264"/>
    </location>
</feature>
<reference evidence="2 3" key="1">
    <citation type="submission" date="2021-01" db="EMBL/GenBank/DDBJ databases">
        <title>Whole genome shotgun sequence of Actinoplanes deccanensis NBRC 13994.</title>
        <authorList>
            <person name="Komaki H."/>
            <person name="Tamura T."/>
        </authorList>
    </citation>
    <scope>NUCLEOTIDE SEQUENCE [LARGE SCALE GENOMIC DNA]</scope>
    <source>
        <strain evidence="2 3">NBRC 13994</strain>
    </source>
</reference>
<protein>
    <recommendedName>
        <fullName evidence="1">N-acetyltransferase domain-containing protein</fullName>
    </recommendedName>
</protein>
<dbReference type="Gene3D" id="3.40.630.30">
    <property type="match status" value="1"/>
</dbReference>
<dbReference type="RefSeq" id="WP_203762691.1">
    <property type="nucleotide sequence ID" value="NZ_BAAABO010000006.1"/>
</dbReference>
<dbReference type="EMBL" id="BOMI01000059">
    <property type="protein sequence ID" value="GID74402.1"/>
    <property type="molecule type" value="Genomic_DNA"/>
</dbReference>
<keyword evidence="3" id="KW-1185">Reference proteome</keyword>
<gene>
    <name evidence="2" type="ORF">Ade02nite_30430</name>
</gene>
<dbReference type="PROSITE" id="PS51186">
    <property type="entry name" value="GNAT"/>
    <property type="match status" value="1"/>
</dbReference>
<proteinExistence type="predicted"/>
<evidence type="ECO:0000313" key="2">
    <source>
        <dbReference type="EMBL" id="GID74402.1"/>
    </source>
</evidence>
<organism evidence="2 3">
    <name type="scientific">Paractinoplanes deccanensis</name>
    <dbReference type="NCBI Taxonomy" id="113561"/>
    <lineage>
        <taxon>Bacteria</taxon>
        <taxon>Bacillati</taxon>
        <taxon>Actinomycetota</taxon>
        <taxon>Actinomycetes</taxon>
        <taxon>Micromonosporales</taxon>
        <taxon>Micromonosporaceae</taxon>
        <taxon>Paractinoplanes</taxon>
    </lineage>
</organism>
<dbReference type="InterPro" id="IPR000182">
    <property type="entry name" value="GNAT_dom"/>
</dbReference>
<comment type="caution">
    <text evidence="2">The sequence shown here is derived from an EMBL/GenBank/DDBJ whole genome shotgun (WGS) entry which is preliminary data.</text>
</comment>
<dbReference type="Proteomes" id="UP000609879">
    <property type="component" value="Unassembled WGS sequence"/>
</dbReference>